<keyword evidence="3 5" id="KW-0378">Hydrolase</keyword>
<accession>A0A1Q2CGP0</accession>
<dbReference type="STRING" id="1610493.RPIT_11180"/>
<dbReference type="CDD" id="cd04685">
    <property type="entry name" value="NUDIX_Hydrolase"/>
    <property type="match status" value="1"/>
</dbReference>
<dbReference type="InterPro" id="IPR020476">
    <property type="entry name" value="Nudix_hydrolase"/>
</dbReference>
<dbReference type="PROSITE" id="PS00893">
    <property type="entry name" value="NUDIX_BOX"/>
    <property type="match status" value="1"/>
</dbReference>
<dbReference type="EMBL" id="CP019605">
    <property type="protein sequence ID" value="AQP45288.1"/>
    <property type="molecule type" value="Genomic_DNA"/>
</dbReference>
<dbReference type="KEGG" id="tfl:RPIT_11180"/>
<proteinExistence type="inferred from homology"/>
<dbReference type="Proteomes" id="UP000188324">
    <property type="component" value="Chromosome"/>
</dbReference>
<reference evidence="6 7" key="1">
    <citation type="journal article" date="2016" name="Int. J. Syst. Evol. Microbiol.">
        <title>Tessaracoccus flavus sp. nov., isolated from the drainage system of a lindane-producing factory.</title>
        <authorList>
            <person name="Kumari R."/>
            <person name="Singh P."/>
            <person name="Schumann P."/>
            <person name="Lal R."/>
        </authorList>
    </citation>
    <scope>NUCLEOTIDE SEQUENCE [LARGE SCALE GENOMIC DNA]</scope>
    <source>
        <strain evidence="6 7">RP1T</strain>
    </source>
</reference>
<dbReference type="Gene3D" id="3.90.79.10">
    <property type="entry name" value="Nucleoside Triphosphate Pyrophosphohydrolase"/>
    <property type="match status" value="1"/>
</dbReference>
<dbReference type="PROSITE" id="PS51462">
    <property type="entry name" value="NUDIX"/>
    <property type="match status" value="1"/>
</dbReference>
<evidence type="ECO:0000256" key="5">
    <source>
        <dbReference type="RuleBase" id="RU003476"/>
    </source>
</evidence>
<keyword evidence="7" id="KW-1185">Reference proteome</keyword>
<evidence type="ECO:0000313" key="7">
    <source>
        <dbReference type="Proteomes" id="UP000188324"/>
    </source>
</evidence>
<evidence type="ECO:0000256" key="1">
    <source>
        <dbReference type="ARBA" id="ARBA00001946"/>
    </source>
</evidence>
<dbReference type="InterPro" id="IPR020084">
    <property type="entry name" value="NUDIX_hydrolase_CS"/>
</dbReference>
<evidence type="ECO:0000313" key="6">
    <source>
        <dbReference type="EMBL" id="AQP45288.1"/>
    </source>
</evidence>
<organism evidence="6 7">
    <name type="scientific">Tessaracoccus flavus</name>
    <dbReference type="NCBI Taxonomy" id="1610493"/>
    <lineage>
        <taxon>Bacteria</taxon>
        <taxon>Bacillati</taxon>
        <taxon>Actinomycetota</taxon>
        <taxon>Actinomycetes</taxon>
        <taxon>Propionibacteriales</taxon>
        <taxon>Propionibacteriaceae</taxon>
        <taxon>Tessaracoccus</taxon>
    </lineage>
</organism>
<dbReference type="PANTHER" id="PTHR43046:SF12">
    <property type="entry name" value="GDP-MANNOSE MANNOSYL HYDROLASE"/>
    <property type="match status" value="1"/>
</dbReference>
<dbReference type="PANTHER" id="PTHR43046">
    <property type="entry name" value="GDP-MANNOSE MANNOSYL HYDROLASE"/>
    <property type="match status" value="1"/>
</dbReference>
<protein>
    <submittedName>
        <fullName evidence="6">Uncharacterized protein</fullName>
    </submittedName>
</protein>
<dbReference type="RefSeq" id="WP_077343209.1">
    <property type="nucleotide sequence ID" value="NZ_CP019605.1"/>
</dbReference>
<dbReference type="OrthoDB" id="9804442at2"/>
<name>A0A1Q2CGP0_9ACTN</name>
<comment type="cofactor">
    <cofactor evidence="1">
        <name>Mg(2+)</name>
        <dbReference type="ChEBI" id="CHEBI:18420"/>
    </cofactor>
</comment>
<comment type="similarity">
    <text evidence="2 5">Belongs to the Nudix hydrolase family.</text>
</comment>
<dbReference type="AlphaFoldDB" id="A0A1Q2CGP0"/>
<dbReference type="InterPro" id="IPR000086">
    <property type="entry name" value="NUDIX_hydrolase_dom"/>
</dbReference>
<dbReference type="Pfam" id="PF00293">
    <property type="entry name" value="NUDIX"/>
    <property type="match status" value="1"/>
</dbReference>
<keyword evidence="4" id="KW-0460">Magnesium</keyword>
<evidence type="ECO:0000256" key="2">
    <source>
        <dbReference type="ARBA" id="ARBA00005582"/>
    </source>
</evidence>
<dbReference type="GO" id="GO:0016787">
    <property type="term" value="F:hydrolase activity"/>
    <property type="evidence" value="ECO:0007669"/>
    <property type="project" value="UniProtKB-KW"/>
</dbReference>
<dbReference type="SUPFAM" id="SSF55811">
    <property type="entry name" value="Nudix"/>
    <property type="match status" value="1"/>
</dbReference>
<evidence type="ECO:0000256" key="3">
    <source>
        <dbReference type="ARBA" id="ARBA00022801"/>
    </source>
</evidence>
<sequence length="172" mass="19393">MPDTFTDDRPVRERDAARVIVVADREVLLQGDTDPGVPGSRFWQTPGGGVDPDELNRAAAVRELEEETGLIVDQDDLEGPVAIRRLIRGYSDRILVQDETFYLLRTARFDAVPAGLSAREEERHVDTDWHRLDALPENTWPAELPRLALWRGEEMVDLGVVEESTVPVNRPL</sequence>
<dbReference type="PRINTS" id="PR00502">
    <property type="entry name" value="NUDIXFAMILY"/>
</dbReference>
<dbReference type="InterPro" id="IPR015797">
    <property type="entry name" value="NUDIX_hydrolase-like_dom_sf"/>
</dbReference>
<evidence type="ECO:0000256" key="4">
    <source>
        <dbReference type="ARBA" id="ARBA00022842"/>
    </source>
</evidence>
<gene>
    <name evidence="6" type="ORF">RPIT_11180</name>
</gene>